<evidence type="ECO:0000313" key="7">
    <source>
        <dbReference type="Proteomes" id="UP000617355"/>
    </source>
</evidence>
<evidence type="ECO:0000259" key="3">
    <source>
        <dbReference type="Pfam" id="PF07992"/>
    </source>
</evidence>
<dbReference type="Pfam" id="PF21706">
    <property type="entry name" value="FCSD_central"/>
    <property type="match status" value="1"/>
</dbReference>
<feature type="domain" description="Sulfide dehydrogenase [flavocytochrome c] flavoprotein chain central" evidence="5">
    <location>
        <begin position="129"/>
        <end position="244"/>
    </location>
</feature>
<dbReference type="SUPFAM" id="SSF51905">
    <property type="entry name" value="FAD/NAD(P)-binding domain"/>
    <property type="match status" value="2"/>
</dbReference>
<dbReference type="Pfam" id="PF09242">
    <property type="entry name" value="FCSD-flav_bind"/>
    <property type="match status" value="1"/>
</dbReference>
<organism evidence="6 7">
    <name type="scientific">Sinisalibacter lacisalsi</name>
    <dbReference type="NCBI Taxonomy" id="1526570"/>
    <lineage>
        <taxon>Bacteria</taxon>
        <taxon>Pseudomonadati</taxon>
        <taxon>Pseudomonadota</taxon>
        <taxon>Alphaproteobacteria</taxon>
        <taxon>Rhodobacterales</taxon>
        <taxon>Roseobacteraceae</taxon>
        <taxon>Sinisalibacter</taxon>
    </lineage>
</organism>
<dbReference type="Proteomes" id="UP000617355">
    <property type="component" value="Unassembled WGS sequence"/>
</dbReference>
<evidence type="ECO:0000313" key="6">
    <source>
        <dbReference type="EMBL" id="GGD41931.1"/>
    </source>
</evidence>
<keyword evidence="1" id="KW-0285">Flavoprotein</keyword>
<reference evidence="7" key="1">
    <citation type="journal article" date="2019" name="Int. J. Syst. Evol. Microbiol.">
        <title>The Global Catalogue of Microorganisms (GCM) 10K type strain sequencing project: providing services to taxonomists for standard genome sequencing and annotation.</title>
        <authorList>
            <consortium name="The Broad Institute Genomics Platform"/>
            <consortium name="The Broad Institute Genome Sequencing Center for Infectious Disease"/>
            <person name="Wu L."/>
            <person name="Ma J."/>
        </authorList>
    </citation>
    <scope>NUCLEOTIDE SEQUENCE [LARGE SCALE GENOMIC DNA]</scope>
    <source>
        <strain evidence="7">CGMCC 1.12922</strain>
    </source>
</reference>
<keyword evidence="7" id="KW-1185">Reference proteome</keyword>
<accession>A0ABQ1QSC2</accession>
<feature type="domain" description="FAD/NAD(P)-binding" evidence="3">
    <location>
        <begin position="1"/>
        <end position="101"/>
    </location>
</feature>
<protein>
    <submittedName>
        <fullName evidence="6">Cytochrome c</fullName>
    </submittedName>
</protein>
<evidence type="ECO:0000259" key="4">
    <source>
        <dbReference type="Pfam" id="PF09242"/>
    </source>
</evidence>
<dbReference type="Gene3D" id="3.50.50.60">
    <property type="entry name" value="FAD/NAD(P)-binding domain"/>
    <property type="match status" value="2"/>
</dbReference>
<evidence type="ECO:0000256" key="2">
    <source>
        <dbReference type="ARBA" id="ARBA00022827"/>
    </source>
</evidence>
<dbReference type="SUPFAM" id="SSF55424">
    <property type="entry name" value="FAD/NAD-linked reductases, dimerisation (C-terminal) domain"/>
    <property type="match status" value="1"/>
</dbReference>
<dbReference type="PANTHER" id="PTHR43755">
    <property type="match status" value="1"/>
</dbReference>
<dbReference type="InterPro" id="IPR023753">
    <property type="entry name" value="FAD/NAD-binding_dom"/>
</dbReference>
<name>A0ABQ1QSC2_9RHOB</name>
<keyword evidence="2" id="KW-0274">FAD</keyword>
<dbReference type="EMBL" id="BMGI01000004">
    <property type="protein sequence ID" value="GGD41931.1"/>
    <property type="molecule type" value="Genomic_DNA"/>
</dbReference>
<dbReference type="InterPro" id="IPR049386">
    <property type="entry name" value="FCSD_central"/>
</dbReference>
<dbReference type="InterPro" id="IPR036188">
    <property type="entry name" value="FAD/NAD-bd_sf"/>
</dbReference>
<dbReference type="Pfam" id="PF07992">
    <property type="entry name" value="Pyr_redox_2"/>
    <property type="match status" value="1"/>
</dbReference>
<dbReference type="InterPro" id="IPR052541">
    <property type="entry name" value="SQRD"/>
</dbReference>
<dbReference type="InterPro" id="IPR015323">
    <property type="entry name" value="FlavoCytC_S_DH_flav-bd"/>
</dbReference>
<gene>
    <name evidence="6" type="primary">fccB-2</name>
    <name evidence="6" type="ORF">GCM10011358_27260</name>
</gene>
<dbReference type="Gene3D" id="3.90.760.10">
    <property type="entry name" value="Flavocytochrome c sulphide dehydrogenase, flavin-binding domain"/>
    <property type="match status" value="1"/>
</dbReference>
<feature type="domain" description="Flavocytochrome c sulphide dehydrogenase flavin-binding" evidence="4">
    <location>
        <begin position="322"/>
        <end position="390"/>
    </location>
</feature>
<evidence type="ECO:0000256" key="1">
    <source>
        <dbReference type="ARBA" id="ARBA00022630"/>
    </source>
</evidence>
<sequence>MVIGGGFGGASAARSLRRVAPDIRVTLVTDAPEFSTCPFSNLVIAGLREISEITFSYDALRAEGVEVRVDPAAALAPDRREVVLQSGDRLAYDRAIVSPGIDFVWDALPGGNPGMAASLPHAWKAGAQTLMLRDQIQAMPEGGTVIIAPPDNPFRCPPGPYERASLVAHYLSQHNPSAKVLIVDGKNQFSKQSLFTEGWEALYPGMISFVPFSDHGGLSAIDAGARRIETYFESFEADVINLIPPQSAASIVRDAGLTGTGLWCEIDGLTFESREAEHVHVIGDAAIVGDMPKSGFSASTQGKACAHAVAALLAQRTPERAYLMNTCYSLVGPEYGISVAGVYRSETGNNRLSSLPDSGGTSEAGDLPQLRRDEADYARGWYANITQELFGA</sequence>
<comment type="caution">
    <text evidence="6">The sequence shown here is derived from an EMBL/GenBank/DDBJ whole genome shotgun (WGS) entry which is preliminary data.</text>
</comment>
<proteinExistence type="predicted"/>
<dbReference type="PANTHER" id="PTHR43755:SF1">
    <property type="entry name" value="FAD-DEPENDENT PYRIDINE NUCLEOTIDE-DISULPHIDE OXIDOREDUCTASE"/>
    <property type="match status" value="1"/>
</dbReference>
<dbReference type="InterPro" id="IPR037092">
    <property type="entry name" value="FlavoCytC_S_DH_flav-bd_sf"/>
</dbReference>
<dbReference type="InterPro" id="IPR016156">
    <property type="entry name" value="FAD/NAD-linked_Rdtase_dimer_sf"/>
</dbReference>
<evidence type="ECO:0000259" key="5">
    <source>
        <dbReference type="Pfam" id="PF21706"/>
    </source>
</evidence>